<comment type="caution">
    <text evidence="3">The sequence shown here is derived from an EMBL/GenBank/DDBJ whole genome shotgun (WGS) entry which is preliminary data.</text>
</comment>
<reference evidence="3" key="1">
    <citation type="submission" date="2019-10" db="EMBL/GenBank/DDBJ databases">
        <authorList>
            <consortium name="DOE Joint Genome Institute"/>
            <person name="Kuo A."/>
            <person name="Miyauchi S."/>
            <person name="Kiss E."/>
            <person name="Drula E."/>
            <person name="Kohler A."/>
            <person name="Sanchez-Garcia M."/>
            <person name="Andreopoulos B."/>
            <person name="Barry K.W."/>
            <person name="Bonito G."/>
            <person name="Buee M."/>
            <person name="Carver A."/>
            <person name="Chen C."/>
            <person name="Cichocki N."/>
            <person name="Clum A."/>
            <person name="Culley D."/>
            <person name="Crous P.W."/>
            <person name="Fauchery L."/>
            <person name="Girlanda M."/>
            <person name="Hayes R."/>
            <person name="Keri Z."/>
            <person name="LaButti K."/>
            <person name="Lipzen A."/>
            <person name="Lombard V."/>
            <person name="Magnuson J."/>
            <person name="Maillard F."/>
            <person name="Morin E."/>
            <person name="Murat C."/>
            <person name="Nolan M."/>
            <person name="Ohm R."/>
            <person name="Pangilinan J."/>
            <person name="Pereira M."/>
            <person name="Perotto S."/>
            <person name="Peter M."/>
            <person name="Riley R."/>
            <person name="Sitrit Y."/>
            <person name="Stielow B."/>
            <person name="Szollosi G."/>
            <person name="Zifcakova L."/>
            <person name="Stursova M."/>
            <person name="Spatafora J.W."/>
            <person name="Tedersoo L."/>
            <person name="Vaario L.-M."/>
            <person name="Yamada A."/>
            <person name="Yan M."/>
            <person name="Wang P."/>
            <person name="Xu J."/>
            <person name="Bruns T."/>
            <person name="Baldrian P."/>
            <person name="Vilgalys R."/>
            <person name="Henrissat B."/>
            <person name="Grigoriev I.V."/>
            <person name="Hibbett D."/>
            <person name="Nagy L.G."/>
            <person name="Martin F.M."/>
        </authorList>
    </citation>
    <scope>NUCLEOTIDE SEQUENCE</scope>
    <source>
        <strain evidence="3">Prilba</strain>
    </source>
</reference>
<evidence type="ECO:0000256" key="1">
    <source>
        <dbReference type="SAM" id="MobiDB-lite"/>
    </source>
</evidence>
<gene>
    <name evidence="3" type="ORF">DFH94DRAFT_25610</name>
</gene>
<keyword evidence="2" id="KW-1133">Transmembrane helix</keyword>
<protein>
    <submittedName>
        <fullName evidence="3">Uncharacterized protein</fullName>
    </submittedName>
</protein>
<sequence length="369" mass="41249">MSPVTTPYRRRPPSPTQPILLLSVSIVPSKLRSRMVNFNDPATIALDSETVVKLWHLMDGIFIWEFFSTLDYEWDVIRGNRPHRWTIWVYSVARMTTLVAVILNMIGFNTATEINCLAWSTFLAFFSYIAYLASSLLIVLRIIAIWNKAKIIFAIAMGIWIADNGIFIYGVSQLRSAWLPEENLCTLLNVDSTKPAIIGSFFSDIALLLIMLIGLLRLRREGGGAFALGRTLWKQGLIWLLLATVAEVPSTVLMILNLNAPLNLITQSPGMIIVTIAATRLYRSLTNIYSSNISYESPRGTGRSASEPQVQPGPMPLNQMEVSVRTEYDQFPTTQMSHSGACISTNPEGSYKEHEVSLNIDVESGLEEK</sequence>
<feature type="transmembrane region" description="Helical" evidence="2">
    <location>
        <begin position="151"/>
        <end position="171"/>
    </location>
</feature>
<dbReference type="EMBL" id="WHVB01000001">
    <property type="protein sequence ID" value="KAF8487391.1"/>
    <property type="molecule type" value="Genomic_DNA"/>
</dbReference>
<keyword evidence="4" id="KW-1185">Reference proteome</keyword>
<feature type="transmembrane region" description="Helical" evidence="2">
    <location>
        <begin position="87"/>
        <end position="106"/>
    </location>
</feature>
<evidence type="ECO:0000313" key="3">
    <source>
        <dbReference type="EMBL" id="KAF8487391.1"/>
    </source>
</evidence>
<feature type="region of interest" description="Disordered" evidence="1">
    <location>
        <begin position="335"/>
        <end position="369"/>
    </location>
</feature>
<name>A0A9P5N6U6_9AGAM</name>
<dbReference type="OrthoDB" id="3197626at2759"/>
<organism evidence="3 4">
    <name type="scientific">Russula ochroleuca</name>
    <dbReference type="NCBI Taxonomy" id="152965"/>
    <lineage>
        <taxon>Eukaryota</taxon>
        <taxon>Fungi</taxon>
        <taxon>Dikarya</taxon>
        <taxon>Basidiomycota</taxon>
        <taxon>Agaricomycotina</taxon>
        <taxon>Agaricomycetes</taxon>
        <taxon>Russulales</taxon>
        <taxon>Russulaceae</taxon>
        <taxon>Russula</taxon>
    </lineage>
</organism>
<keyword evidence="2" id="KW-0472">Membrane</keyword>
<accession>A0A9P5N6U6</accession>
<feature type="region of interest" description="Disordered" evidence="1">
    <location>
        <begin position="296"/>
        <end position="317"/>
    </location>
</feature>
<reference evidence="3" key="2">
    <citation type="journal article" date="2020" name="Nat. Commun.">
        <title>Large-scale genome sequencing of mycorrhizal fungi provides insights into the early evolution of symbiotic traits.</title>
        <authorList>
            <person name="Miyauchi S."/>
            <person name="Kiss E."/>
            <person name="Kuo A."/>
            <person name="Drula E."/>
            <person name="Kohler A."/>
            <person name="Sanchez-Garcia M."/>
            <person name="Morin E."/>
            <person name="Andreopoulos B."/>
            <person name="Barry K.W."/>
            <person name="Bonito G."/>
            <person name="Buee M."/>
            <person name="Carver A."/>
            <person name="Chen C."/>
            <person name="Cichocki N."/>
            <person name="Clum A."/>
            <person name="Culley D."/>
            <person name="Crous P.W."/>
            <person name="Fauchery L."/>
            <person name="Girlanda M."/>
            <person name="Hayes R.D."/>
            <person name="Keri Z."/>
            <person name="LaButti K."/>
            <person name="Lipzen A."/>
            <person name="Lombard V."/>
            <person name="Magnuson J."/>
            <person name="Maillard F."/>
            <person name="Murat C."/>
            <person name="Nolan M."/>
            <person name="Ohm R.A."/>
            <person name="Pangilinan J."/>
            <person name="Pereira M.F."/>
            <person name="Perotto S."/>
            <person name="Peter M."/>
            <person name="Pfister S."/>
            <person name="Riley R."/>
            <person name="Sitrit Y."/>
            <person name="Stielow J.B."/>
            <person name="Szollosi G."/>
            <person name="Zifcakova L."/>
            <person name="Stursova M."/>
            <person name="Spatafora J.W."/>
            <person name="Tedersoo L."/>
            <person name="Vaario L.M."/>
            <person name="Yamada A."/>
            <person name="Yan M."/>
            <person name="Wang P."/>
            <person name="Xu J."/>
            <person name="Bruns T."/>
            <person name="Baldrian P."/>
            <person name="Vilgalys R."/>
            <person name="Dunand C."/>
            <person name="Henrissat B."/>
            <person name="Grigoriev I.V."/>
            <person name="Hibbett D."/>
            <person name="Nagy L.G."/>
            <person name="Martin F.M."/>
        </authorList>
    </citation>
    <scope>NUCLEOTIDE SEQUENCE</scope>
    <source>
        <strain evidence="3">Prilba</strain>
    </source>
</reference>
<dbReference type="Proteomes" id="UP000759537">
    <property type="component" value="Unassembled WGS sequence"/>
</dbReference>
<keyword evidence="2" id="KW-0812">Transmembrane</keyword>
<feature type="transmembrane region" description="Helical" evidence="2">
    <location>
        <begin position="118"/>
        <end position="139"/>
    </location>
</feature>
<feature type="transmembrane region" description="Helical" evidence="2">
    <location>
        <begin position="196"/>
        <end position="216"/>
    </location>
</feature>
<dbReference type="AlphaFoldDB" id="A0A9P5N6U6"/>
<proteinExistence type="predicted"/>
<evidence type="ECO:0000256" key="2">
    <source>
        <dbReference type="SAM" id="Phobius"/>
    </source>
</evidence>
<feature type="compositionally biased region" description="Polar residues" evidence="1">
    <location>
        <begin position="335"/>
        <end position="348"/>
    </location>
</feature>
<feature type="transmembrane region" description="Helical" evidence="2">
    <location>
        <begin position="237"/>
        <end position="258"/>
    </location>
</feature>
<evidence type="ECO:0000313" key="4">
    <source>
        <dbReference type="Proteomes" id="UP000759537"/>
    </source>
</evidence>